<evidence type="ECO:0000313" key="3">
    <source>
        <dbReference type="Proteomes" id="UP001589667"/>
    </source>
</evidence>
<protein>
    <submittedName>
        <fullName evidence="2">F510_1955 family glycosylhydrolase</fullName>
    </submittedName>
</protein>
<dbReference type="SUPFAM" id="SSF110296">
    <property type="entry name" value="Oligoxyloglucan reducing end-specific cellobiohydrolase"/>
    <property type="match status" value="1"/>
</dbReference>
<dbReference type="InterPro" id="IPR015943">
    <property type="entry name" value="WD40/YVTN_repeat-like_dom_sf"/>
</dbReference>
<evidence type="ECO:0000313" key="2">
    <source>
        <dbReference type="EMBL" id="MFB9643971.1"/>
    </source>
</evidence>
<comment type="caution">
    <text evidence="2">The sequence shown here is derived from an EMBL/GenBank/DDBJ whole genome shotgun (WGS) entry which is preliminary data.</text>
</comment>
<dbReference type="EMBL" id="JBHMBL010000004">
    <property type="protein sequence ID" value="MFB9643971.1"/>
    <property type="molecule type" value="Genomic_DNA"/>
</dbReference>
<dbReference type="Proteomes" id="UP001589667">
    <property type="component" value="Unassembled WGS sequence"/>
</dbReference>
<feature type="region of interest" description="Disordered" evidence="1">
    <location>
        <begin position="1"/>
        <end position="24"/>
    </location>
</feature>
<dbReference type="InterPro" id="IPR054817">
    <property type="entry name" value="Glycosyl_F510_1955-like"/>
</dbReference>
<gene>
    <name evidence="2" type="ORF">ACFFQV_16895</name>
</gene>
<evidence type="ECO:0000256" key="1">
    <source>
        <dbReference type="SAM" id="MobiDB-lite"/>
    </source>
</evidence>
<dbReference type="NCBIfam" id="NF045728">
    <property type="entry name" value="glycosyl_F510_1955"/>
    <property type="match status" value="1"/>
</dbReference>
<accession>A0ABV5SWB6</accession>
<keyword evidence="3" id="KW-1185">Reference proteome</keyword>
<dbReference type="RefSeq" id="WP_170296182.1">
    <property type="nucleotide sequence ID" value="NZ_BAAANI010000005.1"/>
</dbReference>
<reference evidence="2 3" key="1">
    <citation type="submission" date="2024-09" db="EMBL/GenBank/DDBJ databases">
        <authorList>
            <person name="Sun Q."/>
            <person name="Mori K."/>
        </authorList>
    </citation>
    <scope>NUCLEOTIDE SEQUENCE [LARGE SCALE GENOMIC DNA]</scope>
    <source>
        <strain evidence="2 3">JCM 14321</strain>
    </source>
</reference>
<proteinExistence type="predicted"/>
<sequence>MASSVAALSACTSAPPTVPASTEDPVLGHIHALDYDPESRRTYASAHNGVWVVPTDELPDTYPGGGLGPSTATQVAGRAQDTMGFTVARPGLVLGSGHPDPDEQPDLTSPNLGLIASTDGAETWVSVSLRGEVDFHDLETAELPDGELRIFGHDASDATVRVSDDTGGSWRAMAPIQARDLAADPQRPDRVYATTAQGLVRSDDAGATFTPVPDAPALYLVTVTDNGEIIGIDTDGVIRRYDGTTWTAHGRTDGVPEAFAYVGGAAPWLLIADQRGLIATDDFGDTVTTLLPMAG</sequence>
<dbReference type="Gene3D" id="2.130.10.10">
    <property type="entry name" value="YVTN repeat-like/Quinoprotein amine dehydrogenase"/>
    <property type="match status" value="1"/>
</dbReference>
<name>A0ABV5SWB6_9MICO</name>
<organism evidence="2 3">
    <name type="scientific">Agromyces lapidis</name>
    <dbReference type="NCBI Taxonomy" id="279574"/>
    <lineage>
        <taxon>Bacteria</taxon>
        <taxon>Bacillati</taxon>
        <taxon>Actinomycetota</taxon>
        <taxon>Actinomycetes</taxon>
        <taxon>Micrococcales</taxon>
        <taxon>Microbacteriaceae</taxon>
        <taxon>Agromyces</taxon>
    </lineage>
</organism>